<gene>
    <name evidence="1" type="ORF">UR63_C0012G0009</name>
</gene>
<dbReference type="AlphaFoldDB" id="A0A0G0BDL4"/>
<sequence length="72" mass="8312">MLSEKTKMSKILVSSSNKYFDDCPICQAMKEAEREKRDLSENEITQAFKKTKKVKNSIVGNLPDEPEIKFKN</sequence>
<proteinExistence type="predicted"/>
<evidence type="ECO:0000313" key="2">
    <source>
        <dbReference type="Proteomes" id="UP000034127"/>
    </source>
</evidence>
<name>A0A0G0BDL4_9BACT</name>
<protein>
    <submittedName>
        <fullName evidence="1">Uncharacterized protein</fullName>
    </submittedName>
</protein>
<accession>A0A0G0BDL4</accession>
<dbReference type="CDD" id="cd01659">
    <property type="entry name" value="TRX_superfamily"/>
    <property type="match status" value="1"/>
</dbReference>
<evidence type="ECO:0000313" key="1">
    <source>
        <dbReference type="EMBL" id="KKP67524.1"/>
    </source>
</evidence>
<dbReference type="Proteomes" id="UP000034127">
    <property type="component" value="Unassembled WGS sequence"/>
</dbReference>
<organism evidence="1 2">
    <name type="scientific">Candidatus Roizmanbacteria bacterium GW2011_GWC2_35_12</name>
    <dbReference type="NCBI Taxonomy" id="1618485"/>
    <lineage>
        <taxon>Bacteria</taxon>
        <taxon>Candidatus Roizmaniibacteriota</taxon>
    </lineage>
</organism>
<reference evidence="1 2" key="1">
    <citation type="journal article" date="2015" name="Nature">
        <title>rRNA introns, odd ribosomes, and small enigmatic genomes across a large radiation of phyla.</title>
        <authorList>
            <person name="Brown C.T."/>
            <person name="Hug L.A."/>
            <person name="Thomas B.C."/>
            <person name="Sharon I."/>
            <person name="Castelle C.J."/>
            <person name="Singh A."/>
            <person name="Wilkins M.J."/>
            <person name="Williams K.H."/>
            <person name="Banfield J.F."/>
        </authorList>
    </citation>
    <scope>NUCLEOTIDE SEQUENCE [LARGE SCALE GENOMIC DNA]</scope>
</reference>
<dbReference type="EMBL" id="LBPX01000012">
    <property type="protein sequence ID" value="KKP67524.1"/>
    <property type="molecule type" value="Genomic_DNA"/>
</dbReference>
<comment type="caution">
    <text evidence="1">The sequence shown here is derived from an EMBL/GenBank/DDBJ whole genome shotgun (WGS) entry which is preliminary data.</text>
</comment>